<dbReference type="Pfam" id="PF02893">
    <property type="entry name" value="GRAM"/>
    <property type="match status" value="1"/>
</dbReference>
<proteinExistence type="inferred from homology"/>
<dbReference type="Gene3D" id="2.30.29.30">
    <property type="entry name" value="Pleckstrin-homology domain (PH domain)/Phosphotyrosine-binding domain (PTB)"/>
    <property type="match status" value="1"/>
</dbReference>
<keyword evidence="5" id="KW-1185">Reference proteome</keyword>
<dbReference type="PANTHER" id="PTHR31969">
    <property type="entry name" value="GEM-LIKE PROTEIN 2"/>
    <property type="match status" value="1"/>
</dbReference>
<evidence type="ECO:0000256" key="2">
    <source>
        <dbReference type="SAM" id="MobiDB-lite"/>
    </source>
</evidence>
<feature type="compositionally biased region" description="Basic and acidic residues" evidence="2">
    <location>
        <begin position="21"/>
        <end position="30"/>
    </location>
</feature>
<feature type="region of interest" description="Disordered" evidence="2">
    <location>
        <begin position="1"/>
        <end position="121"/>
    </location>
</feature>
<dbReference type="CDD" id="cd13222">
    <property type="entry name" value="PH-GRAM_GEM"/>
    <property type="match status" value="1"/>
</dbReference>
<organism evidence="4 5">
    <name type="scientific">Dipteronia dyeriana</name>
    <dbReference type="NCBI Taxonomy" id="168575"/>
    <lineage>
        <taxon>Eukaryota</taxon>
        <taxon>Viridiplantae</taxon>
        <taxon>Streptophyta</taxon>
        <taxon>Embryophyta</taxon>
        <taxon>Tracheophyta</taxon>
        <taxon>Spermatophyta</taxon>
        <taxon>Magnoliopsida</taxon>
        <taxon>eudicotyledons</taxon>
        <taxon>Gunneridae</taxon>
        <taxon>Pentapetalae</taxon>
        <taxon>rosids</taxon>
        <taxon>malvids</taxon>
        <taxon>Sapindales</taxon>
        <taxon>Sapindaceae</taxon>
        <taxon>Hippocastanoideae</taxon>
        <taxon>Acereae</taxon>
        <taxon>Dipteronia</taxon>
    </lineage>
</organism>
<feature type="domain" description="GRAM" evidence="3">
    <location>
        <begin position="202"/>
        <end position="279"/>
    </location>
</feature>
<dbReference type="AlphaFoldDB" id="A0AAD9XCB7"/>
<evidence type="ECO:0000256" key="1">
    <source>
        <dbReference type="ARBA" id="ARBA00009414"/>
    </source>
</evidence>
<dbReference type="Proteomes" id="UP001280121">
    <property type="component" value="Unassembled WGS sequence"/>
</dbReference>
<evidence type="ECO:0000313" key="4">
    <source>
        <dbReference type="EMBL" id="KAK2656541.1"/>
    </source>
</evidence>
<accession>A0AAD9XCB7</accession>
<dbReference type="SMART" id="SM00568">
    <property type="entry name" value="GRAM"/>
    <property type="match status" value="1"/>
</dbReference>
<dbReference type="InterPro" id="IPR037848">
    <property type="entry name" value="GEM-like"/>
</dbReference>
<evidence type="ECO:0000313" key="5">
    <source>
        <dbReference type="Proteomes" id="UP001280121"/>
    </source>
</evidence>
<feature type="compositionally biased region" description="Polar residues" evidence="2">
    <location>
        <begin position="52"/>
        <end position="88"/>
    </location>
</feature>
<sequence>MSDAPSPKLVQQMDQPQLKSPDTDHSKKPESPVLDPNPKSADAPAPNGDGDNWTTFDIGSESQKTETQTQAQSGIQSEQSPNQSSGSRKSVHWSPELVTESHATKNNHNEENTMYVQDRSNPYVVERSPAPPESSSSIKDKMATVKDVLGRWGKKVGEATRKAEDLAGNTWQHLKTSPSFADAAMGRIAQGTKVLAEGGYEKIFRQTFETVPEEQLQNSYACYLSTSAGPVMGVLYVSTEKLAFCSDNPLSYKSGGQTEWSYYKVVIPLHQLKAVNPSTSRNNPAEKYIQVISVDSHEFWFMGFLNYNGAVNFLQEALQARTLESV</sequence>
<gene>
    <name evidence="4" type="ORF">Ddye_009593</name>
</gene>
<evidence type="ECO:0000259" key="3">
    <source>
        <dbReference type="SMART" id="SM00568"/>
    </source>
</evidence>
<name>A0AAD9XCB7_9ROSI</name>
<protein>
    <recommendedName>
        <fullName evidence="3">GRAM domain-containing protein</fullName>
    </recommendedName>
</protein>
<comment type="caution">
    <text evidence="4">The sequence shown here is derived from an EMBL/GenBank/DDBJ whole genome shotgun (WGS) entry which is preliminary data.</text>
</comment>
<comment type="similarity">
    <text evidence="1">Belongs to the GEM family.</text>
</comment>
<dbReference type="InterPro" id="IPR011993">
    <property type="entry name" value="PH-like_dom_sf"/>
</dbReference>
<reference evidence="4" key="1">
    <citation type="journal article" date="2023" name="Plant J.">
        <title>Genome sequences and population genomics provide insights into the demographic history, inbreeding, and mutation load of two 'living fossil' tree species of Dipteronia.</title>
        <authorList>
            <person name="Feng Y."/>
            <person name="Comes H.P."/>
            <person name="Chen J."/>
            <person name="Zhu S."/>
            <person name="Lu R."/>
            <person name="Zhang X."/>
            <person name="Li P."/>
            <person name="Qiu J."/>
            <person name="Olsen K.M."/>
            <person name="Qiu Y."/>
        </authorList>
    </citation>
    <scope>NUCLEOTIDE SEQUENCE</scope>
    <source>
        <strain evidence="4">KIB01</strain>
    </source>
</reference>
<dbReference type="InterPro" id="IPR004182">
    <property type="entry name" value="GRAM"/>
</dbReference>
<dbReference type="EMBL" id="JANJYI010000003">
    <property type="protein sequence ID" value="KAK2656541.1"/>
    <property type="molecule type" value="Genomic_DNA"/>
</dbReference>